<organism evidence="1 2">
    <name type="scientific">Choristoneura fumiferana</name>
    <name type="common">Spruce budworm moth</name>
    <name type="synonym">Archips fumiferana</name>
    <dbReference type="NCBI Taxonomy" id="7141"/>
    <lineage>
        <taxon>Eukaryota</taxon>
        <taxon>Metazoa</taxon>
        <taxon>Ecdysozoa</taxon>
        <taxon>Arthropoda</taxon>
        <taxon>Hexapoda</taxon>
        <taxon>Insecta</taxon>
        <taxon>Pterygota</taxon>
        <taxon>Neoptera</taxon>
        <taxon>Endopterygota</taxon>
        <taxon>Lepidoptera</taxon>
        <taxon>Glossata</taxon>
        <taxon>Ditrysia</taxon>
        <taxon>Tortricoidea</taxon>
        <taxon>Tortricidae</taxon>
        <taxon>Tortricinae</taxon>
        <taxon>Choristoneura</taxon>
    </lineage>
</organism>
<evidence type="ECO:0000313" key="1">
    <source>
        <dbReference type="EMBL" id="KAI8420983.1"/>
    </source>
</evidence>
<dbReference type="EMBL" id="CM046113">
    <property type="protein sequence ID" value="KAI8420983.1"/>
    <property type="molecule type" value="Genomic_DNA"/>
</dbReference>
<comment type="caution">
    <text evidence="1">The sequence shown here is derived from an EMBL/GenBank/DDBJ whole genome shotgun (WGS) entry which is preliminary data.</text>
</comment>
<name>A0ACC0JA28_CHOFU</name>
<dbReference type="Proteomes" id="UP001064048">
    <property type="component" value="Chromosome 13"/>
</dbReference>
<reference evidence="1 2" key="1">
    <citation type="journal article" date="2022" name="Genome Biol. Evol.">
        <title>The Spruce Budworm Genome: Reconstructing the Evolutionary History of Antifreeze Proteins.</title>
        <authorList>
            <person name="Beliveau C."/>
            <person name="Gagne P."/>
            <person name="Picq S."/>
            <person name="Vernygora O."/>
            <person name="Keeling C.I."/>
            <person name="Pinkney K."/>
            <person name="Doucet D."/>
            <person name="Wen F."/>
            <person name="Johnston J.S."/>
            <person name="Maaroufi H."/>
            <person name="Boyle B."/>
            <person name="Laroche J."/>
            <person name="Dewar K."/>
            <person name="Juretic N."/>
            <person name="Blackburn G."/>
            <person name="Nisole A."/>
            <person name="Brunet B."/>
            <person name="Brandao M."/>
            <person name="Lumley L."/>
            <person name="Duan J."/>
            <person name="Quan G."/>
            <person name="Lucarotti C.J."/>
            <person name="Roe A.D."/>
            <person name="Sperling F.A.H."/>
            <person name="Levesque R.C."/>
            <person name="Cusson M."/>
        </authorList>
    </citation>
    <scope>NUCLEOTIDE SEQUENCE [LARGE SCALE GENOMIC DNA]</scope>
    <source>
        <strain evidence="1">Glfc:IPQL:Cfum</strain>
    </source>
</reference>
<proteinExistence type="predicted"/>
<sequence>MAEEIQKKLHKEVETITSVQKEYHKAVAQKQQLDSQLNENKAVKEELMLLKKDAEVYKLIGPVLVKQDLEEARQNVTKRMEFITKEIKRSDGTKIDLRDDRETLSLLSEQGMSPLKREQGQKLANKIRAVKYMECSALTQRGLKQVIV</sequence>
<gene>
    <name evidence="1" type="ORF">MSG28_008129</name>
</gene>
<accession>A0ACC0JA28</accession>
<evidence type="ECO:0000313" key="2">
    <source>
        <dbReference type="Proteomes" id="UP001064048"/>
    </source>
</evidence>
<keyword evidence="2" id="KW-1185">Reference proteome</keyword>
<protein>
    <submittedName>
        <fullName evidence="1">Uncharacterized protein</fullName>
    </submittedName>
</protein>